<evidence type="ECO:0000259" key="6">
    <source>
        <dbReference type="PROSITE" id="PS50931"/>
    </source>
</evidence>
<dbReference type="GO" id="GO:2000142">
    <property type="term" value="P:regulation of DNA-templated transcription initiation"/>
    <property type="evidence" value="ECO:0007669"/>
    <property type="project" value="TreeGrafter"/>
</dbReference>
<evidence type="ECO:0000313" key="7">
    <source>
        <dbReference type="EMBL" id="RZT99883.1"/>
    </source>
</evidence>
<keyword evidence="5" id="KW-0804">Transcription</keyword>
<feature type="domain" description="HTH lysR-type" evidence="6">
    <location>
        <begin position="27"/>
        <end position="84"/>
    </location>
</feature>
<protein>
    <submittedName>
        <fullName evidence="7">DNA-binding transcriptional LysR family regulator</fullName>
    </submittedName>
</protein>
<dbReference type="Proteomes" id="UP000293398">
    <property type="component" value="Unassembled WGS sequence"/>
</dbReference>
<dbReference type="GO" id="GO:0003700">
    <property type="term" value="F:DNA-binding transcription factor activity"/>
    <property type="evidence" value="ECO:0007669"/>
    <property type="project" value="InterPro"/>
</dbReference>
<dbReference type="GO" id="GO:0003677">
    <property type="term" value="F:DNA binding"/>
    <property type="evidence" value="ECO:0007669"/>
    <property type="project" value="UniProtKB-KW"/>
</dbReference>
<proteinExistence type="inferred from homology"/>
<dbReference type="InterPro" id="IPR005119">
    <property type="entry name" value="LysR_subst-bd"/>
</dbReference>
<gene>
    <name evidence="7" type="ORF">EV681_1678</name>
</gene>
<keyword evidence="3 7" id="KW-0238">DNA-binding</keyword>
<dbReference type="AlphaFoldDB" id="A0A4Q7VTH0"/>
<dbReference type="EMBL" id="SHKO01000001">
    <property type="protein sequence ID" value="RZT99883.1"/>
    <property type="molecule type" value="Genomic_DNA"/>
</dbReference>
<dbReference type="SUPFAM" id="SSF53850">
    <property type="entry name" value="Periplasmic binding protein-like II"/>
    <property type="match status" value="1"/>
</dbReference>
<sequence length="329" mass="35599">METSLATIEIYINTKFIISGFHLSETMNLKQLDTFLLVADMQSLSRAAIASDMAQSLVSRQIAMLEKEWGKRLFDRTGRGMVLSEFGRRMYPEVKRIIDQVEQLGATAHQAAGILTGTVHIGVLPSLARQLLPLLLADIRERAPQLRLHVTEGFSGSLDEQLASGRLDMIVVNRYGSSASRGEDVLGKLDTFLVGKAGLPELAAKSLPFHSLDGIPLVLPAVPNGLRATLDVLSRRHDTKLNIVMEVETATAMKDVAAGGHAFTLLPMTAVAQEIAAGELGASLIISPGIRRTIALSVSRQRPLSEGARLVSSRVRLLVSDLLTDSSVF</sequence>
<dbReference type="Gene3D" id="1.10.10.10">
    <property type="entry name" value="Winged helix-like DNA-binding domain superfamily/Winged helix DNA-binding domain"/>
    <property type="match status" value="1"/>
</dbReference>
<comment type="similarity">
    <text evidence="1">Belongs to the LysR transcriptional regulatory family.</text>
</comment>
<reference evidence="7 8" key="1">
    <citation type="submission" date="2019-02" db="EMBL/GenBank/DDBJ databases">
        <title>Genomic Encyclopedia of Type Strains, Phase IV (KMG-IV): sequencing the most valuable type-strain genomes for metagenomic binning, comparative biology and taxonomic classification.</title>
        <authorList>
            <person name="Goeker M."/>
        </authorList>
    </citation>
    <scope>NUCLEOTIDE SEQUENCE [LARGE SCALE GENOMIC DNA]</scope>
    <source>
        <strain evidence="7 8">DSM 23814</strain>
    </source>
</reference>
<dbReference type="PANTHER" id="PTHR30293">
    <property type="entry name" value="TRANSCRIPTIONAL REGULATORY PROTEIN NAC-RELATED"/>
    <property type="match status" value="1"/>
</dbReference>
<dbReference type="FunFam" id="1.10.10.10:FF:000001">
    <property type="entry name" value="LysR family transcriptional regulator"/>
    <property type="match status" value="1"/>
</dbReference>
<evidence type="ECO:0000256" key="5">
    <source>
        <dbReference type="ARBA" id="ARBA00023163"/>
    </source>
</evidence>
<name>A0A4Q7VTH0_9BURK</name>
<comment type="caution">
    <text evidence="7">The sequence shown here is derived from an EMBL/GenBank/DDBJ whole genome shotgun (WGS) entry which is preliminary data.</text>
</comment>
<keyword evidence="4" id="KW-0010">Activator</keyword>
<evidence type="ECO:0000313" key="8">
    <source>
        <dbReference type="Proteomes" id="UP000293398"/>
    </source>
</evidence>
<evidence type="ECO:0000256" key="1">
    <source>
        <dbReference type="ARBA" id="ARBA00009437"/>
    </source>
</evidence>
<evidence type="ECO:0000256" key="2">
    <source>
        <dbReference type="ARBA" id="ARBA00023015"/>
    </source>
</evidence>
<dbReference type="PANTHER" id="PTHR30293:SF0">
    <property type="entry name" value="NITROGEN ASSIMILATION REGULATORY PROTEIN NAC"/>
    <property type="match status" value="1"/>
</dbReference>
<dbReference type="InterPro" id="IPR036390">
    <property type="entry name" value="WH_DNA-bd_sf"/>
</dbReference>
<dbReference type="SUPFAM" id="SSF46785">
    <property type="entry name" value="Winged helix' DNA-binding domain"/>
    <property type="match status" value="1"/>
</dbReference>
<dbReference type="InterPro" id="IPR000847">
    <property type="entry name" value="LysR_HTH_N"/>
</dbReference>
<dbReference type="Pfam" id="PF03466">
    <property type="entry name" value="LysR_substrate"/>
    <property type="match status" value="1"/>
</dbReference>
<keyword evidence="2" id="KW-0805">Transcription regulation</keyword>
<dbReference type="InterPro" id="IPR036388">
    <property type="entry name" value="WH-like_DNA-bd_sf"/>
</dbReference>
<accession>A0A4Q7VTH0</accession>
<dbReference type="PROSITE" id="PS50931">
    <property type="entry name" value="HTH_LYSR"/>
    <property type="match status" value="1"/>
</dbReference>
<dbReference type="Pfam" id="PF00126">
    <property type="entry name" value="HTH_1"/>
    <property type="match status" value="1"/>
</dbReference>
<dbReference type="Gene3D" id="3.40.190.10">
    <property type="entry name" value="Periplasmic binding protein-like II"/>
    <property type="match status" value="2"/>
</dbReference>
<evidence type="ECO:0000256" key="4">
    <source>
        <dbReference type="ARBA" id="ARBA00023159"/>
    </source>
</evidence>
<evidence type="ECO:0000256" key="3">
    <source>
        <dbReference type="ARBA" id="ARBA00023125"/>
    </source>
</evidence>
<organism evidence="7 8">
    <name type="scientific">Advenella incenata</name>
    <dbReference type="NCBI Taxonomy" id="267800"/>
    <lineage>
        <taxon>Bacteria</taxon>
        <taxon>Pseudomonadati</taxon>
        <taxon>Pseudomonadota</taxon>
        <taxon>Betaproteobacteria</taxon>
        <taxon>Burkholderiales</taxon>
        <taxon>Alcaligenaceae</taxon>
    </lineage>
</organism>
<keyword evidence="8" id="KW-1185">Reference proteome</keyword>